<evidence type="ECO:0000256" key="3">
    <source>
        <dbReference type="ARBA" id="ARBA00022989"/>
    </source>
</evidence>
<keyword evidence="3 5" id="KW-1133">Transmembrane helix</keyword>
<dbReference type="InterPro" id="IPR006977">
    <property type="entry name" value="Yip1_dom"/>
</dbReference>
<dbReference type="RefSeq" id="WP_090390499.1">
    <property type="nucleotide sequence ID" value="NZ_FMZO01000006.1"/>
</dbReference>
<dbReference type="Proteomes" id="UP000198757">
    <property type="component" value="Unassembled WGS sequence"/>
</dbReference>
<accession>A0A1G6SEI5</accession>
<reference evidence="8" key="1">
    <citation type="submission" date="2016-10" db="EMBL/GenBank/DDBJ databases">
        <authorList>
            <person name="Varghese N."/>
            <person name="Submissions S."/>
        </authorList>
    </citation>
    <scope>NUCLEOTIDE SEQUENCE [LARGE SCALE GENOMIC DNA]</scope>
    <source>
        <strain evidence="8">DSM 25811 / CCM 8410 / LMG 26954 / E90</strain>
    </source>
</reference>
<sequence length="199" mass="22065">MSKNWKIVFNPFERYPERDLAIAGIIGLLLSILLFWWAKQTNDGVYHVSPRANVSLAGAITEAVVCTLLVGILLSGLGKAINPRTRVIDILNATLIHRIPLTLGILVLQLPFIKAAMDQIMQAVKGNRIETLPGSTLWISTVVSLLMLAFFVYAVVLLVNGFRTAVHARKAIHYVLFAAALILAEVIYRMLLYPLLLTF</sequence>
<dbReference type="OrthoDB" id="9809549at2"/>
<evidence type="ECO:0000256" key="4">
    <source>
        <dbReference type="ARBA" id="ARBA00023136"/>
    </source>
</evidence>
<evidence type="ECO:0000256" key="2">
    <source>
        <dbReference type="ARBA" id="ARBA00022692"/>
    </source>
</evidence>
<evidence type="ECO:0000313" key="8">
    <source>
        <dbReference type="Proteomes" id="UP000198757"/>
    </source>
</evidence>
<dbReference type="GO" id="GO:0016020">
    <property type="term" value="C:membrane"/>
    <property type="evidence" value="ECO:0007669"/>
    <property type="project" value="UniProtKB-SubCell"/>
</dbReference>
<feature type="transmembrane region" description="Helical" evidence="5">
    <location>
        <begin position="20"/>
        <end position="38"/>
    </location>
</feature>
<comment type="subcellular location">
    <subcellularLocation>
        <location evidence="1">Membrane</location>
        <topology evidence="1">Multi-pass membrane protein</topology>
    </subcellularLocation>
</comment>
<feature type="transmembrane region" description="Helical" evidence="5">
    <location>
        <begin position="137"/>
        <end position="159"/>
    </location>
</feature>
<evidence type="ECO:0000256" key="5">
    <source>
        <dbReference type="SAM" id="Phobius"/>
    </source>
</evidence>
<gene>
    <name evidence="7" type="ORF">SAMN04487894_106179</name>
</gene>
<feature type="transmembrane region" description="Helical" evidence="5">
    <location>
        <begin position="58"/>
        <end position="78"/>
    </location>
</feature>
<organism evidence="7 8">
    <name type="scientific">Niabella drilacis (strain DSM 25811 / CCM 8410 / CCUG 62505 / LMG 26954 / E90)</name>
    <dbReference type="NCBI Taxonomy" id="1285928"/>
    <lineage>
        <taxon>Bacteria</taxon>
        <taxon>Pseudomonadati</taxon>
        <taxon>Bacteroidota</taxon>
        <taxon>Chitinophagia</taxon>
        <taxon>Chitinophagales</taxon>
        <taxon>Chitinophagaceae</taxon>
        <taxon>Niabella</taxon>
    </lineage>
</organism>
<feature type="transmembrane region" description="Helical" evidence="5">
    <location>
        <begin position="171"/>
        <end position="191"/>
    </location>
</feature>
<feature type="domain" description="Yip1" evidence="6">
    <location>
        <begin position="7"/>
        <end position="183"/>
    </location>
</feature>
<keyword evidence="2 5" id="KW-0812">Transmembrane</keyword>
<evidence type="ECO:0000256" key="1">
    <source>
        <dbReference type="ARBA" id="ARBA00004141"/>
    </source>
</evidence>
<name>A0A1G6SEI5_NIADE</name>
<dbReference type="STRING" id="1285928.SAMN04487894_106179"/>
<dbReference type="Pfam" id="PF04893">
    <property type="entry name" value="Yip1"/>
    <property type="match status" value="1"/>
</dbReference>
<proteinExistence type="predicted"/>
<feature type="transmembrane region" description="Helical" evidence="5">
    <location>
        <begin position="99"/>
        <end position="117"/>
    </location>
</feature>
<protein>
    <recommendedName>
        <fullName evidence="6">Yip1 domain-containing protein</fullName>
    </recommendedName>
</protein>
<dbReference type="AlphaFoldDB" id="A0A1G6SEI5"/>
<evidence type="ECO:0000259" key="6">
    <source>
        <dbReference type="Pfam" id="PF04893"/>
    </source>
</evidence>
<evidence type="ECO:0000313" key="7">
    <source>
        <dbReference type="EMBL" id="SDD14606.1"/>
    </source>
</evidence>
<keyword evidence="8" id="KW-1185">Reference proteome</keyword>
<keyword evidence="4 5" id="KW-0472">Membrane</keyword>
<dbReference type="EMBL" id="FMZO01000006">
    <property type="protein sequence ID" value="SDD14606.1"/>
    <property type="molecule type" value="Genomic_DNA"/>
</dbReference>